<keyword evidence="8" id="KW-1185">Reference proteome</keyword>
<comment type="caution">
    <text evidence="7">The sequence shown here is derived from an EMBL/GenBank/DDBJ whole genome shotgun (WGS) entry which is preliminary data.</text>
</comment>
<accession>A0AAP3E8N2</accession>
<dbReference type="GO" id="GO:0071555">
    <property type="term" value="P:cell wall organization"/>
    <property type="evidence" value="ECO:0007669"/>
    <property type="project" value="UniProtKB-KW"/>
</dbReference>
<dbReference type="GO" id="GO:0008360">
    <property type="term" value="P:regulation of cell shape"/>
    <property type="evidence" value="ECO:0007669"/>
    <property type="project" value="UniProtKB-KW"/>
</dbReference>
<dbReference type="Pfam" id="PF02388">
    <property type="entry name" value="FemAB"/>
    <property type="match status" value="1"/>
</dbReference>
<comment type="similarity">
    <text evidence="1">Belongs to the FemABX family.</text>
</comment>
<dbReference type="PANTHER" id="PTHR36174">
    <property type="entry name" value="LIPID II:GLYCINE GLYCYLTRANSFERASE"/>
    <property type="match status" value="1"/>
</dbReference>
<gene>
    <name evidence="7" type="ORF">OB919_19110</name>
</gene>
<evidence type="ECO:0000313" key="8">
    <source>
        <dbReference type="Proteomes" id="UP001321047"/>
    </source>
</evidence>
<evidence type="ECO:0000256" key="1">
    <source>
        <dbReference type="ARBA" id="ARBA00009943"/>
    </source>
</evidence>
<name>A0AAP3E8N2_9EURY</name>
<dbReference type="PANTHER" id="PTHR36174:SF1">
    <property type="entry name" value="LIPID II:GLYCINE GLYCYLTRANSFERASE"/>
    <property type="match status" value="1"/>
</dbReference>
<evidence type="ECO:0000256" key="5">
    <source>
        <dbReference type="ARBA" id="ARBA00023315"/>
    </source>
</evidence>
<dbReference type="RefSeq" id="WP_342810366.1">
    <property type="nucleotide sequence ID" value="NZ_JAOPJZ010000028.1"/>
</dbReference>
<evidence type="ECO:0000256" key="3">
    <source>
        <dbReference type="ARBA" id="ARBA00022960"/>
    </source>
</evidence>
<keyword evidence="3" id="KW-0133">Cell shape</keyword>
<keyword evidence="2" id="KW-0808">Transferase</keyword>
<dbReference type="GO" id="GO:0016755">
    <property type="term" value="F:aminoacyltransferase activity"/>
    <property type="evidence" value="ECO:0007669"/>
    <property type="project" value="InterPro"/>
</dbReference>
<dbReference type="InterPro" id="IPR050644">
    <property type="entry name" value="PG_Glycine_Bridge_Synth"/>
</dbReference>
<dbReference type="InterPro" id="IPR003447">
    <property type="entry name" value="FEMABX"/>
</dbReference>
<dbReference type="AlphaFoldDB" id="A0AAP3E8N2"/>
<keyword evidence="4" id="KW-0573">Peptidoglycan synthesis</keyword>
<protein>
    <submittedName>
        <fullName evidence="7">Aminoacyltransferase</fullName>
    </submittedName>
</protein>
<evidence type="ECO:0000313" key="7">
    <source>
        <dbReference type="EMBL" id="MCU4754062.1"/>
    </source>
</evidence>
<dbReference type="EMBL" id="JAOPJZ010000028">
    <property type="protein sequence ID" value="MCU4754062.1"/>
    <property type="molecule type" value="Genomic_DNA"/>
</dbReference>
<keyword evidence="6" id="KW-0961">Cell wall biogenesis/degradation</keyword>
<evidence type="ECO:0000256" key="6">
    <source>
        <dbReference type="ARBA" id="ARBA00023316"/>
    </source>
</evidence>
<keyword evidence="5" id="KW-0012">Acyltransferase</keyword>
<reference evidence="7 8" key="1">
    <citation type="submission" date="2022-09" db="EMBL/GenBank/DDBJ databases">
        <title>Enrichment on poylsaccharides allowed isolation of novel metabolic and taxonomic groups of Haloarchaea.</title>
        <authorList>
            <person name="Sorokin D.Y."/>
            <person name="Elcheninov A.G."/>
            <person name="Khizhniak T.V."/>
            <person name="Kolganova T.V."/>
            <person name="Kublanov I.V."/>
        </authorList>
    </citation>
    <scope>NUCLEOTIDE SEQUENCE [LARGE SCALE GENOMIC DNA]</scope>
    <source>
        <strain evidence="7 8">AArc-curdl1</strain>
    </source>
</reference>
<dbReference type="Proteomes" id="UP001321047">
    <property type="component" value="Unassembled WGS sequence"/>
</dbReference>
<proteinExistence type="inferred from homology"/>
<sequence length="337" mass="38747">MSLDVSVLSSIEQTNRNQWNHVVENAPLGSLYHRYEWLQAIESGTEKEPKHLLVEKKGNPVGILPNVVNPVGPVHRLESVMPGFGGPLASTDEKEVIELLLRAVPEICDGTLFFSRFQTLDPGYIRYHEHFRQHGYVLDVNACRFVIDLSVDWETLLKNMSRTRRRNLKRGNDQTYTVTETPLTANTLSSFYVDHTAVMERSEIPALPRSFILELENLDDRMRLFSLQVDGEESGSILCHLNDEQSTIHYAYSGIRSEWFDNYASELLHEHAIRYGLENGYEIYDLRRTSPDFRDGLFQFKSQFGGKAVPLMTWERGCPKPARNVLQVGRTVLTRFR</sequence>
<evidence type="ECO:0000256" key="4">
    <source>
        <dbReference type="ARBA" id="ARBA00022984"/>
    </source>
</evidence>
<organism evidence="7 8">
    <name type="scientific">Natronosalvus hydrolyticus</name>
    <dbReference type="NCBI Taxonomy" id="2979988"/>
    <lineage>
        <taxon>Archaea</taxon>
        <taxon>Methanobacteriati</taxon>
        <taxon>Methanobacteriota</taxon>
        <taxon>Stenosarchaea group</taxon>
        <taxon>Halobacteria</taxon>
        <taxon>Halobacteriales</taxon>
        <taxon>Natrialbaceae</taxon>
        <taxon>Natronosalvus</taxon>
    </lineage>
</organism>
<evidence type="ECO:0000256" key="2">
    <source>
        <dbReference type="ARBA" id="ARBA00022679"/>
    </source>
</evidence>
<dbReference type="GO" id="GO:0044038">
    <property type="term" value="P:cell wall macromolecule biosynthetic process"/>
    <property type="evidence" value="ECO:0007669"/>
    <property type="project" value="InterPro"/>
</dbReference>
<dbReference type="SUPFAM" id="SSF55729">
    <property type="entry name" value="Acyl-CoA N-acyltransferases (Nat)"/>
    <property type="match status" value="1"/>
</dbReference>
<dbReference type="Gene3D" id="3.40.630.30">
    <property type="match status" value="1"/>
</dbReference>
<dbReference type="InterPro" id="IPR016181">
    <property type="entry name" value="Acyl_CoA_acyltransferase"/>
</dbReference>